<comment type="caution">
    <text evidence="1">The sequence shown here is derived from an EMBL/GenBank/DDBJ whole genome shotgun (WGS) entry which is preliminary data.</text>
</comment>
<organism evidence="1 2">
    <name type="scientific">Colletotrichum spinosum</name>
    <dbReference type="NCBI Taxonomy" id="1347390"/>
    <lineage>
        <taxon>Eukaryota</taxon>
        <taxon>Fungi</taxon>
        <taxon>Dikarya</taxon>
        <taxon>Ascomycota</taxon>
        <taxon>Pezizomycotina</taxon>
        <taxon>Sordariomycetes</taxon>
        <taxon>Hypocreomycetidae</taxon>
        <taxon>Glomerellales</taxon>
        <taxon>Glomerellaceae</taxon>
        <taxon>Colletotrichum</taxon>
        <taxon>Colletotrichum orbiculare species complex</taxon>
    </lineage>
</organism>
<reference evidence="1 2" key="1">
    <citation type="submission" date="2018-11" db="EMBL/GenBank/DDBJ databases">
        <title>Genome sequence and assembly of Colletotrichum spinosum.</title>
        <authorList>
            <person name="Gan P."/>
            <person name="Shirasu K."/>
        </authorList>
    </citation>
    <scope>NUCLEOTIDE SEQUENCE [LARGE SCALE GENOMIC DNA]</scope>
    <source>
        <strain evidence="1 2">CBS 515.97</strain>
    </source>
</reference>
<evidence type="ECO:0000313" key="1">
    <source>
        <dbReference type="EMBL" id="TDZ29259.1"/>
    </source>
</evidence>
<sequence>MILNSCSLDINIEIIKIINNYKDYNYFYKALNKLVLHKGNFIPFLSPLRIVKNEFNFEMLLKDKVIHITKKYKNKQIKKNLIFKRKIFSNNSNYFKYILEVAC</sequence>
<proteinExistence type="predicted"/>
<protein>
    <submittedName>
        <fullName evidence="1">Uncharacterized protein</fullName>
    </submittedName>
</protein>
<dbReference type="AlphaFoldDB" id="A0A4V3HQV4"/>
<dbReference type="Proteomes" id="UP000295083">
    <property type="component" value="Unassembled WGS sequence"/>
</dbReference>
<keyword evidence="2" id="KW-1185">Reference proteome</keyword>
<accession>A0A4V3HQV4</accession>
<dbReference type="EMBL" id="QAPG01000282">
    <property type="protein sequence ID" value="TDZ29259.1"/>
    <property type="molecule type" value="Genomic_DNA"/>
</dbReference>
<name>A0A4V3HQV4_9PEZI</name>
<evidence type="ECO:0000313" key="2">
    <source>
        <dbReference type="Proteomes" id="UP000295083"/>
    </source>
</evidence>
<gene>
    <name evidence="1" type="ORF">C8035_v006383</name>
</gene>